<dbReference type="Proteomes" id="UP000184694">
    <property type="component" value="Unassembled WGS sequence"/>
</dbReference>
<keyword evidence="3" id="KW-1185">Reference proteome</keyword>
<dbReference type="RefSeq" id="WP_245796736.1">
    <property type="nucleotide sequence ID" value="NZ_FSRG01000006.1"/>
</dbReference>
<protein>
    <recommendedName>
        <fullName evidence="4">PD-(D/E)XK nuclease superfamily protein</fullName>
    </recommendedName>
</protein>
<dbReference type="InterPro" id="IPR011604">
    <property type="entry name" value="PDDEXK-like_dom_sf"/>
</dbReference>
<organism evidence="2 3">
    <name type="scientific">Halodesulfovibrio marinisediminis DSM 17456</name>
    <dbReference type="NCBI Taxonomy" id="1121457"/>
    <lineage>
        <taxon>Bacteria</taxon>
        <taxon>Pseudomonadati</taxon>
        <taxon>Thermodesulfobacteriota</taxon>
        <taxon>Desulfovibrionia</taxon>
        <taxon>Desulfovibrionales</taxon>
        <taxon>Desulfovibrionaceae</taxon>
        <taxon>Halodesulfovibrio</taxon>
    </lineage>
</organism>
<gene>
    <name evidence="2" type="ORF">SAMN02745161_2699</name>
</gene>
<proteinExistence type="predicted"/>
<dbReference type="EMBL" id="FSRG01000006">
    <property type="protein sequence ID" value="SIO30782.1"/>
    <property type="molecule type" value="Genomic_DNA"/>
</dbReference>
<feature type="coiled-coil region" evidence="1">
    <location>
        <begin position="311"/>
        <end position="338"/>
    </location>
</feature>
<evidence type="ECO:0000256" key="1">
    <source>
        <dbReference type="SAM" id="Coils"/>
    </source>
</evidence>
<evidence type="ECO:0000313" key="3">
    <source>
        <dbReference type="Proteomes" id="UP000184694"/>
    </source>
</evidence>
<keyword evidence="1" id="KW-0175">Coiled coil</keyword>
<dbReference type="Gene3D" id="3.90.320.10">
    <property type="match status" value="1"/>
</dbReference>
<reference evidence="3" key="1">
    <citation type="submission" date="2016-11" db="EMBL/GenBank/DDBJ databases">
        <authorList>
            <person name="Varghese N."/>
            <person name="Submissions S."/>
        </authorList>
    </citation>
    <scope>NUCLEOTIDE SEQUENCE [LARGE SCALE GENOMIC DNA]</scope>
    <source>
        <strain evidence="3">DSM 17456</strain>
    </source>
</reference>
<evidence type="ECO:0000313" key="2">
    <source>
        <dbReference type="EMBL" id="SIO30782.1"/>
    </source>
</evidence>
<accession>A0A1N6IFI0</accession>
<dbReference type="STRING" id="1121457.SAMN02745161_2699"/>
<evidence type="ECO:0008006" key="4">
    <source>
        <dbReference type="Google" id="ProtNLM"/>
    </source>
</evidence>
<name>A0A1N6IFI0_9BACT</name>
<dbReference type="AlphaFoldDB" id="A0A1N6IFI0"/>
<sequence>MRSMNRKADTLLAQLAKGLLKHGAHETQIQLGDRSQYVGMSDVGKGVECMRAAVAGKLGLGQHATEQTVVDWYQQDKFDQIYNTLKKQLVLQRGHWLESGIANAFQANGANTFCQLEIATQHKGIPIKAHLDFALVWGWPQPTVRILELKSTERIPGSLYTAYETQLYGQLGFLVECWNLPVFSMWDEHGVLVFEKLTFSQAVKKVFGFPFPEKSSSVDIEGWVLCLAMSEAKAFGPYRPSGVMLKAVKNTAEKIWKGAQAVQEGKAFLKDISYCHGFHPLCDYCEHACSCPKFEGEVLVDTAYDDELMLVAVLKDEKRGLEKKISAKEERIKAFYNQSGVDSQWLKTAHYRFKNTRQEGRKTLDMTKLEFALINEVGEQKAQELLVAVTKYGQPFERLHIAKI</sequence>